<feature type="domain" description="Beta-defensin" evidence="7">
    <location>
        <begin position="30"/>
        <end position="59"/>
    </location>
</feature>
<keyword evidence="6" id="KW-0211">Defensin</keyword>
<evidence type="ECO:0000256" key="6">
    <source>
        <dbReference type="RuleBase" id="RU231113"/>
    </source>
</evidence>
<comment type="function">
    <text evidence="6">Has antibacterial activity.</text>
</comment>
<keyword evidence="5" id="KW-1015">Disulfide bond</keyword>
<evidence type="ECO:0000256" key="1">
    <source>
        <dbReference type="ARBA" id="ARBA00004613"/>
    </source>
</evidence>
<dbReference type="GO" id="GO:0045087">
    <property type="term" value="P:innate immune response"/>
    <property type="evidence" value="ECO:0007669"/>
    <property type="project" value="InterPro"/>
</dbReference>
<sequence>MKLPALLLILFCFLDLLCTVKADMKDTYFCFLKRGKCRHVCKGGEREAGFCTKLKANCCMFAPEMKALYPEDQSTVSIKISNKQNWVTKPSHTVHVVPSIKWCCWRIFSLPRV</sequence>
<keyword evidence="9" id="KW-1185">Reference proteome</keyword>
<accession>A0A8C8W1B6</accession>
<keyword evidence="3 6" id="KW-0964">Secreted</keyword>
<dbReference type="GO" id="GO:0005576">
    <property type="term" value="C:extracellular region"/>
    <property type="evidence" value="ECO:0007669"/>
    <property type="project" value="UniProtKB-SubCell"/>
</dbReference>
<keyword evidence="4 6" id="KW-0732">Signal</keyword>
<evidence type="ECO:0000256" key="5">
    <source>
        <dbReference type="ARBA" id="ARBA00023157"/>
    </source>
</evidence>
<dbReference type="GeneTree" id="ENSGT00940000167568"/>
<comment type="subcellular location">
    <subcellularLocation>
        <location evidence="1 6">Secreted</location>
    </subcellularLocation>
</comment>
<organism evidence="8 9">
    <name type="scientific">Peromyscus maniculatus bairdii</name>
    <name type="common">Prairie deer mouse</name>
    <dbReference type="NCBI Taxonomy" id="230844"/>
    <lineage>
        <taxon>Eukaryota</taxon>
        <taxon>Metazoa</taxon>
        <taxon>Chordata</taxon>
        <taxon>Craniata</taxon>
        <taxon>Vertebrata</taxon>
        <taxon>Euteleostomi</taxon>
        <taxon>Mammalia</taxon>
        <taxon>Eutheria</taxon>
        <taxon>Euarchontoglires</taxon>
        <taxon>Glires</taxon>
        <taxon>Rodentia</taxon>
        <taxon>Myomorpha</taxon>
        <taxon>Muroidea</taxon>
        <taxon>Cricetidae</taxon>
        <taxon>Neotominae</taxon>
        <taxon>Peromyscus</taxon>
    </lineage>
</organism>
<keyword evidence="6" id="KW-0929">Antimicrobial</keyword>
<dbReference type="InterPro" id="IPR025933">
    <property type="entry name" value="Beta_defensin_dom"/>
</dbReference>
<feature type="chain" id="PRO_5034444455" description="Beta-defensin" evidence="6">
    <location>
        <begin position="23"/>
        <end position="113"/>
    </location>
</feature>
<keyword evidence="6" id="KW-0044">Antibiotic</keyword>
<dbReference type="AlphaFoldDB" id="A0A8C8W1B6"/>
<comment type="similarity">
    <text evidence="2 6">Belongs to the beta-defensin family.</text>
</comment>
<reference evidence="9" key="1">
    <citation type="submission" date="2018-10" db="EMBL/GenBank/DDBJ databases">
        <title>Improved assembly of the deer mouse Peromyscus maniculatus genome.</title>
        <authorList>
            <person name="Lassance J.-M."/>
            <person name="Hoekstra H.E."/>
        </authorList>
    </citation>
    <scope>NUCLEOTIDE SEQUENCE [LARGE SCALE GENOMIC DNA]</scope>
</reference>
<evidence type="ECO:0000256" key="3">
    <source>
        <dbReference type="ARBA" id="ARBA00022525"/>
    </source>
</evidence>
<dbReference type="Ensembl" id="ENSPEMT00000036572.1">
    <property type="protein sequence ID" value="ENSPEMP00000029543.1"/>
    <property type="gene ID" value="ENSPEMG00000029715.1"/>
</dbReference>
<evidence type="ECO:0000313" key="8">
    <source>
        <dbReference type="Ensembl" id="ENSPEMP00000029543.1"/>
    </source>
</evidence>
<dbReference type="GO" id="GO:0042742">
    <property type="term" value="P:defense response to bacterium"/>
    <property type="evidence" value="ECO:0007669"/>
    <property type="project" value="UniProtKB-UniRule"/>
</dbReference>
<evidence type="ECO:0000259" key="7">
    <source>
        <dbReference type="Pfam" id="PF13841"/>
    </source>
</evidence>
<evidence type="ECO:0000313" key="9">
    <source>
        <dbReference type="Proteomes" id="UP000694547"/>
    </source>
</evidence>
<name>A0A8C8W1B6_PERMB</name>
<protein>
    <recommendedName>
        <fullName evidence="6">Beta-defensin</fullName>
    </recommendedName>
</protein>
<evidence type="ECO:0000256" key="2">
    <source>
        <dbReference type="ARBA" id="ARBA00007371"/>
    </source>
</evidence>
<feature type="signal peptide" evidence="6">
    <location>
        <begin position="1"/>
        <end position="22"/>
    </location>
</feature>
<dbReference type="Proteomes" id="UP000694547">
    <property type="component" value="Unassembled WGS sequence"/>
</dbReference>
<reference evidence="8" key="3">
    <citation type="submission" date="2025-09" db="UniProtKB">
        <authorList>
            <consortium name="Ensembl"/>
        </authorList>
    </citation>
    <scope>IDENTIFICATION</scope>
</reference>
<proteinExistence type="inferred from homology"/>
<evidence type="ECO:0000256" key="4">
    <source>
        <dbReference type="ARBA" id="ARBA00022729"/>
    </source>
</evidence>
<dbReference type="Pfam" id="PF13841">
    <property type="entry name" value="Defensin_beta_2"/>
    <property type="match status" value="1"/>
</dbReference>
<reference evidence="8" key="2">
    <citation type="submission" date="2025-08" db="UniProtKB">
        <authorList>
            <consortium name="Ensembl"/>
        </authorList>
    </citation>
    <scope>IDENTIFICATION</scope>
</reference>